<evidence type="ECO:0000313" key="2">
    <source>
        <dbReference type="EMBL" id="ALT68398.1"/>
    </source>
</evidence>
<keyword evidence="1" id="KW-0812">Transmembrane</keyword>
<evidence type="ECO:0000256" key="1">
    <source>
        <dbReference type="SAM" id="Phobius"/>
    </source>
</evidence>
<accession>A0A0U2L424</accession>
<proteinExistence type="predicted"/>
<name>A0A0U2L424_9EURY</name>
<protein>
    <submittedName>
        <fullName evidence="2">Adhesin-like protein with PMBR domain</fullName>
    </submittedName>
</protein>
<reference evidence="2 3" key="1">
    <citation type="submission" date="2015-04" db="EMBL/GenBank/DDBJ databases">
        <title>The complete genome sequence of the rumen methanogen Methanobrevibacter millerae SM9.</title>
        <authorList>
            <person name="Leahy S.C."/>
            <person name="Kelly W.J."/>
            <person name="Pacheco D.M."/>
            <person name="Li D."/>
            <person name="Altermann E."/>
            <person name="Attwood G.T."/>
        </authorList>
    </citation>
    <scope>NUCLEOTIDE SEQUENCE [LARGE SCALE GENOMIC DNA]</scope>
    <source>
        <strain evidence="2 3">SM9</strain>
    </source>
</reference>
<keyword evidence="1" id="KW-0472">Membrane</keyword>
<keyword evidence="1" id="KW-1133">Transmembrane helix</keyword>
<evidence type="ECO:0000313" key="3">
    <source>
        <dbReference type="Proteomes" id="UP000067738"/>
    </source>
</evidence>
<feature type="transmembrane region" description="Helical" evidence="1">
    <location>
        <begin position="350"/>
        <end position="371"/>
    </location>
</feature>
<dbReference type="KEGG" id="mmil:sm9_0599"/>
<sequence length="377" mass="42251">MNMMKKECIILIFIFLLLSSSVGQVCAATTVFLTSDNIMGEDNDKKMLNSIKNYVEELSNGEIQVIVDSESPNPGEATRGIESGANVSVNLAAADPGNLLVLAKFAANTKKPLIYVNTGNFDLDTEKYLRRAWDDNYSSKIFAGLNSPGTFLKDAGVAYIQPLKEFPDAGKNGNLDKYSEDVNKYIAKEIVKNIGNISFKNYDNDLVVTHKLDPSKMAKASQELYESGDTNMNGTYNSYTAPQVLYLTSSYLNGNGLENPKQYDAPTNPEQYSTFAKNSYSINDYVKMGGIVKQYMDENGRAPDYIEYNGAKLSYYDLQYNFAKITENHTDNTHMDFARQYHFDKINEPIILTMFPYICAIIVLILACAGLRRIRRK</sequence>
<dbReference type="EMBL" id="CP011266">
    <property type="protein sequence ID" value="ALT68398.1"/>
    <property type="molecule type" value="Genomic_DNA"/>
</dbReference>
<dbReference type="AlphaFoldDB" id="A0A0U2L424"/>
<organism evidence="2 3">
    <name type="scientific">Methanobrevibacter millerae</name>
    <dbReference type="NCBI Taxonomy" id="230361"/>
    <lineage>
        <taxon>Archaea</taxon>
        <taxon>Methanobacteriati</taxon>
        <taxon>Methanobacteriota</taxon>
        <taxon>Methanomada group</taxon>
        <taxon>Methanobacteria</taxon>
        <taxon>Methanobacteriales</taxon>
        <taxon>Methanobacteriaceae</taxon>
        <taxon>Methanobrevibacter</taxon>
    </lineage>
</organism>
<dbReference type="PATRIC" id="fig|230361.4.peg.621"/>
<keyword evidence="3" id="KW-1185">Reference proteome</keyword>
<gene>
    <name evidence="2" type="ORF">sm9_0599</name>
</gene>
<dbReference type="Proteomes" id="UP000067738">
    <property type="component" value="Chromosome"/>
</dbReference>